<keyword evidence="2" id="KW-1185">Reference proteome</keyword>
<comment type="caution">
    <text evidence="1">The sequence shown here is derived from an EMBL/GenBank/DDBJ whole genome shotgun (WGS) entry which is preliminary data.</text>
</comment>
<evidence type="ECO:0000313" key="1">
    <source>
        <dbReference type="EMBL" id="KAF9648252.1"/>
    </source>
</evidence>
<sequence>MQEGRWGGGVPSGRFTVMVAAMGSSGFGQQASRQVNLPVLLMVAMNCGASKHQAAEEAEDPIYQEGRCRDPNFNVWHDGHLHLVKPLVALTSDALRNDENISELTDVVRAAVQDADLDLVVSELSYSWTPHHASWAVEAELLAGVGPASIEAEARTRMVPSGDHAQDP</sequence>
<protein>
    <submittedName>
        <fullName evidence="1">Uncharacterized protein</fullName>
    </submittedName>
</protein>
<reference evidence="1" key="2">
    <citation type="journal article" date="2020" name="Nat. Commun.">
        <title>Large-scale genome sequencing of mycorrhizal fungi provides insights into the early evolution of symbiotic traits.</title>
        <authorList>
            <person name="Miyauchi S."/>
            <person name="Kiss E."/>
            <person name="Kuo A."/>
            <person name="Drula E."/>
            <person name="Kohler A."/>
            <person name="Sanchez-Garcia M."/>
            <person name="Morin E."/>
            <person name="Andreopoulos B."/>
            <person name="Barry K.W."/>
            <person name="Bonito G."/>
            <person name="Buee M."/>
            <person name="Carver A."/>
            <person name="Chen C."/>
            <person name="Cichocki N."/>
            <person name="Clum A."/>
            <person name="Culley D."/>
            <person name="Crous P.W."/>
            <person name="Fauchery L."/>
            <person name="Girlanda M."/>
            <person name="Hayes R.D."/>
            <person name="Keri Z."/>
            <person name="LaButti K."/>
            <person name="Lipzen A."/>
            <person name="Lombard V."/>
            <person name="Magnuson J."/>
            <person name="Maillard F."/>
            <person name="Murat C."/>
            <person name="Nolan M."/>
            <person name="Ohm R.A."/>
            <person name="Pangilinan J."/>
            <person name="Pereira M.F."/>
            <person name="Perotto S."/>
            <person name="Peter M."/>
            <person name="Pfister S."/>
            <person name="Riley R."/>
            <person name="Sitrit Y."/>
            <person name="Stielow J.B."/>
            <person name="Szollosi G."/>
            <person name="Zifcakova L."/>
            <person name="Stursova M."/>
            <person name="Spatafora J.W."/>
            <person name="Tedersoo L."/>
            <person name="Vaario L.M."/>
            <person name="Yamada A."/>
            <person name="Yan M."/>
            <person name="Wang P."/>
            <person name="Xu J."/>
            <person name="Bruns T."/>
            <person name="Baldrian P."/>
            <person name="Vilgalys R."/>
            <person name="Dunand C."/>
            <person name="Henrissat B."/>
            <person name="Grigoriev I.V."/>
            <person name="Hibbett D."/>
            <person name="Nagy L.G."/>
            <person name="Martin F.M."/>
        </authorList>
    </citation>
    <scope>NUCLEOTIDE SEQUENCE</scope>
    <source>
        <strain evidence="1">P2</strain>
    </source>
</reference>
<name>A0ACB6ZF92_THEGA</name>
<proteinExistence type="predicted"/>
<organism evidence="1 2">
    <name type="scientific">Thelephora ganbajun</name>
    <name type="common">Ganba fungus</name>
    <dbReference type="NCBI Taxonomy" id="370292"/>
    <lineage>
        <taxon>Eukaryota</taxon>
        <taxon>Fungi</taxon>
        <taxon>Dikarya</taxon>
        <taxon>Basidiomycota</taxon>
        <taxon>Agaricomycotina</taxon>
        <taxon>Agaricomycetes</taxon>
        <taxon>Thelephorales</taxon>
        <taxon>Thelephoraceae</taxon>
        <taxon>Thelephora</taxon>
    </lineage>
</organism>
<dbReference type="EMBL" id="MU118017">
    <property type="protein sequence ID" value="KAF9648252.1"/>
    <property type="molecule type" value="Genomic_DNA"/>
</dbReference>
<gene>
    <name evidence="1" type="ORF">BDM02DRAFT_3261194</name>
</gene>
<reference evidence="1" key="1">
    <citation type="submission" date="2019-10" db="EMBL/GenBank/DDBJ databases">
        <authorList>
            <consortium name="DOE Joint Genome Institute"/>
            <person name="Kuo A."/>
            <person name="Miyauchi S."/>
            <person name="Kiss E."/>
            <person name="Drula E."/>
            <person name="Kohler A."/>
            <person name="Sanchez-Garcia M."/>
            <person name="Andreopoulos B."/>
            <person name="Barry K.W."/>
            <person name="Bonito G."/>
            <person name="Buee M."/>
            <person name="Carver A."/>
            <person name="Chen C."/>
            <person name="Cichocki N."/>
            <person name="Clum A."/>
            <person name="Culley D."/>
            <person name="Crous P.W."/>
            <person name="Fauchery L."/>
            <person name="Girlanda M."/>
            <person name="Hayes R."/>
            <person name="Keri Z."/>
            <person name="Labutti K."/>
            <person name="Lipzen A."/>
            <person name="Lombard V."/>
            <person name="Magnuson J."/>
            <person name="Maillard F."/>
            <person name="Morin E."/>
            <person name="Murat C."/>
            <person name="Nolan M."/>
            <person name="Ohm R."/>
            <person name="Pangilinan J."/>
            <person name="Pereira M."/>
            <person name="Perotto S."/>
            <person name="Peter M."/>
            <person name="Riley R."/>
            <person name="Sitrit Y."/>
            <person name="Stielow B."/>
            <person name="Szollosi G."/>
            <person name="Zifcakova L."/>
            <person name="Stursova M."/>
            <person name="Spatafora J.W."/>
            <person name="Tedersoo L."/>
            <person name="Vaario L.-M."/>
            <person name="Yamada A."/>
            <person name="Yan M."/>
            <person name="Wang P."/>
            <person name="Xu J."/>
            <person name="Bruns T."/>
            <person name="Baldrian P."/>
            <person name="Vilgalys R."/>
            <person name="Henrissat B."/>
            <person name="Grigoriev I.V."/>
            <person name="Hibbett D."/>
            <person name="Nagy L.G."/>
            <person name="Martin F.M."/>
        </authorList>
    </citation>
    <scope>NUCLEOTIDE SEQUENCE</scope>
    <source>
        <strain evidence="1">P2</strain>
    </source>
</reference>
<dbReference type="Proteomes" id="UP000886501">
    <property type="component" value="Unassembled WGS sequence"/>
</dbReference>
<evidence type="ECO:0000313" key="2">
    <source>
        <dbReference type="Proteomes" id="UP000886501"/>
    </source>
</evidence>
<accession>A0ACB6ZF92</accession>